<dbReference type="InterPro" id="IPR002716">
    <property type="entry name" value="PIN_dom"/>
</dbReference>
<organism evidence="2 3">
    <name type="scientific">Thermoproteota archaeon</name>
    <dbReference type="NCBI Taxonomy" id="2056631"/>
    <lineage>
        <taxon>Archaea</taxon>
        <taxon>Thermoproteota</taxon>
    </lineage>
</organism>
<feature type="domain" description="PIN" evidence="1">
    <location>
        <begin position="16"/>
        <end position="120"/>
    </location>
</feature>
<dbReference type="Gene3D" id="3.40.50.1010">
    <property type="entry name" value="5'-nuclease"/>
    <property type="match status" value="1"/>
</dbReference>
<gene>
    <name evidence="2" type="ORF">DRJ33_01850</name>
</gene>
<proteinExistence type="predicted"/>
<dbReference type="CDD" id="cd09879">
    <property type="entry name" value="PIN_VapC_AF0591-like"/>
    <property type="match status" value="1"/>
</dbReference>
<accession>A0A497F1F9</accession>
<dbReference type="SMART" id="SM00670">
    <property type="entry name" value="PINc"/>
    <property type="match status" value="1"/>
</dbReference>
<dbReference type="InterPro" id="IPR029060">
    <property type="entry name" value="PIN-like_dom_sf"/>
</dbReference>
<protein>
    <recommendedName>
        <fullName evidence="1">PIN domain-containing protein</fullName>
    </recommendedName>
</protein>
<evidence type="ECO:0000313" key="2">
    <source>
        <dbReference type="EMBL" id="RLE53141.1"/>
    </source>
</evidence>
<dbReference type="Pfam" id="PF18477">
    <property type="entry name" value="PIN_9"/>
    <property type="match status" value="1"/>
</dbReference>
<dbReference type="InterPro" id="IPR041120">
    <property type="entry name" value="PIN_9"/>
</dbReference>
<dbReference type="EMBL" id="QMQX01000020">
    <property type="protein sequence ID" value="RLE53141.1"/>
    <property type="molecule type" value="Genomic_DNA"/>
</dbReference>
<comment type="caution">
    <text evidence="2">The sequence shown here is derived from an EMBL/GenBank/DDBJ whole genome shotgun (WGS) entry which is preliminary data.</text>
</comment>
<dbReference type="PANTHER" id="PTHR12416">
    <property type="entry name" value="RRNA-PROCESSING PROTEIN UTP23 HOMOLOG"/>
    <property type="match status" value="1"/>
</dbReference>
<dbReference type="Proteomes" id="UP000272051">
    <property type="component" value="Unassembled WGS sequence"/>
</dbReference>
<dbReference type="AlphaFoldDB" id="A0A497F1F9"/>
<sequence>MAMASLSNLSEELKRVKVVLDTNSLIYSVEKPIDLQHHLSLVVPACFDLLVPASVINELKKMASEGKPKERRLASLALKIAEKCHIVAEREASKPADQVILERAKQEKWLVVTNDRSLRRQLRQQGVPVIFIKDRILRIEGEAP</sequence>
<reference evidence="2 3" key="1">
    <citation type="submission" date="2018-06" db="EMBL/GenBank/DDBJ databases">
        <title>Extensive metabolic versatility and redundancy in microbially diverse, dynamic hydrothermal sediments.</title>
        <authorList>
            <person name="Dombrowski N."/>
            <person name="Teske A."/>
            <person name="Baker B.J."/>
        </authorList>
    </citation>
    <scope>NUCLEOTIDE SEQUENCE [LARGE SCALE GENOMIC DNA]</scope>
    <source>
        <strain evidence="2">B34_G17</strain>
    </source>
</reference>
<name>A0A497F1F9_9CREN</name>
<evidence type="ECO:0000259" key="1">
    <source>
        <dbReference type="SMART" id="SM00670"/>
    </source>
</evidence>
<evidence type="ECO:0000313" key="3">
    <source>
        <dbReference type="Proteomes" id="UP000272051"/>
    </source>
</evidence>
<dbReference type="SUPFAM" id="SSF88723">
    <property type="entry name" value="PIN domain-like"/>
    <property type="match status" value="1"/>
</dbReference>